<keyword evidence="13" id="KW-1185">Reference proteome</keyword>
<evidence type="ECO:0000256" key="1">
    <source>
        <dbReference type="ARBA" id="ARBA00008642"/>
    </source>
</evidence>
<comment type="function">
    <text evidence="9">Catalyzes the condensation reaction of fatty acid synthesis by the addition to an acyl acceptor of two carbons from malonyl-ACP. Catalyzes the first condensation reaction which initiates fatty acid synthesis and may therefore play a role in governing the total rate of fatty acid production. Possesses both acetoacetyl-ACP synthase and acetyl transacylase activities. Its substrate specificity determines the biosynthesis of branched-chain and/or straight-chain of fatty acids.</text>
</comment>
<feature type="active site" evidence="9">
    <location>
        <position position="289"/>
    </location>
</feature>
<keyword evidence="4 9" id="KW-0808">Transferase</keyword>
<dbReference type="Pfam" id="PF08541">
    <property type="entry name" value="ACP_syn_III_C"/>
    <property type="match status" value="1"/>
</dbReference>
<dbReference type="InterPro" id="IPR016039">
    <property type="entry name" value="Thiolase-like"/>
</dbReference>
<organism evidence="12 13">
    <name type="scientific">Thermobacillus xylanilyticus</name>
    <dbReference type="NCBI Taxonomy" id="76633"/>
    <lineage>
        <taxon>Bacteria</taxon>
        <taxon>Bacillati</taxon>
        <taxon>Bacillota</taxon>
        <taxon>Bacilli</taxon>
        <taxon>Bacillales</taxon>
        <taxon>Paenibacillaceae</taxon>
        <taxon>Thermobacillus</taxon>
    </lineage>
</organism>
<evidence type="ECO:0000256" key="5">
    <source>
        <dbReference type="ARBA" id="ARBA00022832"/>
    </source>
</evidence>
<dbReference type="PANTHER" id="PTHR34069">
    <property type="entry name" value="3-OXOACYL-[ACYL-CARRIER-PROTEIN] SYNTHASE 3"/>
    <property type="match status" value="1"/>
</dbReference>
<comment type="domain">
    <text evidence="9">The last Arg residue of the ACP-binding site is essential for the weak association between ACP/AcpP and FabH.</text>
</comment>
<dbReference type="InterPro" id="IPR013747">
    <property type="entry name" value="ACP_syn_III_C"/>
</dbReference>
<keyword evidence="2 9" id="KW-0963">Cytoplasm</keyword>
<feature type="active site" evidence="9">
    <location>
        <position position="259"/>
    </location>
</feature>
<evidence type="ECO:0000313" key="13">
    <source>
        <dbReference type="Proteomes" id="UP000681526"/>
    </source>
</evidence>
<keyword evidence="9" id="KW-0511">Multifunctional enzyme</keyword>
<proteinExistence type="inferred from homology"/>
<comment type="subcellular location">
    <subcellularLocation>
        <location evidence="9">Cytoplasm</location>
    </subcellularLocation>
</comment>
<dbReference type="InterPro" id="IPR013751">
    <property type="entry name" value="ACP_syn_III_N"/>
</dbReference>
<gene>
    <name evidence="12" type="primary">txxe 2962-fabH2</name>
    <name evidence="9" type="synonym">fabH</name>
    <name evidence="12" type="ORF">TXXE_14645</name>
</gene>
<feature type="domain" description="Beta-ketoacyl-[acyl-carrier-protein] synthase III C-terminal" evidence="10">
    <location>
        <begin position="243"/>
        <end position="332"/>
    </location>
</feature>
<protein>
    <recommendedName>
        <fullName evidence="9">Beta-ketoacyl-[acyl-carrier-protein] synthase III</fullName>
        <shortName evidence="9">Beta-ketoacyl-ACP synthase III</shortName>
        <shortName evidence="9">KAS III</shortName>
        <ecNumber evidence="9">2.3.1.180</ecNumber>
    </recommendedName>
    <alternativeName>
        <fullName evidence="9">3-oxoacyl-[acyl-carrier-protein] synthase 3</fullName>
    </alternativeName>
    <alternativeName>
        <fullName evidence="9">3-oxoacyl-[acyl-carrier-protein] synthase III</fullName>
    </alternativeName>
</protein>
<keyword evidence="6 9" id="KW-0443">Lipid metabolism</keyword>
<keyword evidence="8 9" id="KW-0012">Acyltransferase</keyword>
<comment type="catalytic activity">
    <reaction evidence="9">
        <text>malonyl-[ACP] + acetyl-CoA + H(+) = 3-oxobutanoyl-[ACP] + CO2 + CoA</text>
        <dbReference type="Rhea" id="RHEA:12080"/>
        <dbReference type="Rhea" id="RHEA-COMP:9623"/>
        <dbReference type="Rhea" id="RHEA-COMP:9625"/>
        <dbReference type="ChEBI" id="CHEBI:15378"/>
        <dbReference type="ChEBI" id="CHEBI:16526"/>
        <dbReference type="ChEBI" id="CHEBI:57287"/>
        <dbReference type="ChEBI" id="CHEBI:57288"/>
        <dbReference type="ChEBI" id="CHEBI:78449"/>
        <dbReference type="ChEBI" id="CHEBI:78450"/>
        <dbReference type="EC" id="2.3.1.180"/>
    </reaction>
</comment>
<evidence type="ECO:0000256" key="2">
    <source>
        <dbReference type="ARBA" id="ARBA00022490"/>
    </source>
</evidence>
<comment type="pathway">
    <text evidence="9">Lipid metabolism; fatty acid biosynthesis.</text>
</comment>
<accession>A0ABM8V6N3</accession>
<feature type="active site" evidence="9">
    <location>
        <position position="120"/>
    </location>
</feature>
<keyword evidence="3 9" id="KW-0444">Lipid biosynthesis</keyword>
<evidence type="ECO:0000256" key="6">
    <source>
        <dbReference type="ARBA" id="ARBA00023098"/>
    </source>
</evidence>
<feature type="region of interest" description="ACP-binding" evidence="9">
    <location>
        <begin position="260"/>
        <end position="264"/>
    </location>
</feature>
<reference evidence="12 13" key="1">
    <citation type="submission" date="2021-04" db="EMBL/GenBank/DDBJ databases">
        <authorList>
            <person name="Rakotoarivonina H."/>
        </authorList>
    </citation>
    <scope>NUCLEOTIDE SEQUENCE [LARGE SCALE GENOMIC DNA]</scope>
    <source>
        <strain evidence="12 13">XE</strain>
    </source>
</reference>
<dbReference type="NCBIfam" id="NF006829">
    <property type="entry name" value="PRK09352.1"/>
    <property type="match status" value="1"/>
</dbReference>
<comment type="caution">
    <text evidence="12">The sequence shown here is derived from an EMBL/GenBank/DDBJ whole genome shotgun (WGS) entry which is preliminary data.</text>
</comment>
<dbReference type="Pfam" id="PF08545">
    <property type="entry name" value="ACP_syn_III"/>
    <property type="match status" value="1"/>
</dbReference>
<feature type="domain" description="Beta-ketoacyl-[acyl-carrier-protein] synthase III N-terminal" evidence="11">
    <location>
        <begin position="115"/>
        <end position="181"/>
    </location>
</feature>
<evidence type="ECO:0000256" key="9">
    <source>
        <dbReference type="HAMAP-Rule" id="MF_01815"/>
    </source>
</evidence>
<name>A0ABM8V6N3_THEXY</name>
<evidence type="ECO:0000256" key="3">
    <source>
        <dbReference type="ARBA" id="ARBA00022516"/>
    </source>
</evidence>
<dbReference type="Gene3D" id="3.40.47.10">
    <property type="match status" value="1"/>
</dbReference>
<dbReference type="NCBIfam" id="TIGR00747">
    <property type="entry name" value="fabH"/>
    <property type="match status" value="1"/>
</dbReference>
<evidence type="ECO:0000256" key="7">
    <source>
        <dbReference type="ARBA" id="ARBA00023160"/>
    </source>
</evidence>
<keyword evidence="5 9" id="KW-0276">Fatty acid metabolism</keyword>
<dbReference type="HAMAP" id="MF_01815">
    <property type="entry name" value="FabH"/>
    <property type="match status" value="1"/>
</dbReference>
<dbReference type="PANTHER" id="PTHR34069:SF2">
    <property type="entry name" value="BETA-KETOACYL-[ACYL-CARRIER-PROTEIN] SYNTHASE III"/>
    <property type="match status" value="1"/>
</dbReference>
<evidence type="ECO:0000259" key="11">
    <source>
        <dbReference type="Pfam" id="PF08545"/>
    </source>
</evidence>
<sequence length="335" mass="35762">MYHASRIRSNAAITAIGTCVPERVLTNADLEQMVDTSDEWITRRTGIRERRIAAESEYASHLAAAAVRNLAARWNKPIDDVDCILTATSTSDAVFPSVSALVQAELGIRTAAAVDLQAACAGFVSGLQMANGLILSGLYRKVLVIAADTLSKVTDYTDRTTCILFGDGAGAVLVEAQPDGEPPAFLAGGASTDGRIGHHVYLSSLASELRGTPITRNGKLIQNGPEVYRWAVEHVPEAVRTTLDTCGMSPEQIDWFVPHSANLRMIAAICERTGIPHERTLTSAERFGNTSAATIPLALDLAVRDGRLTRGDTLLLHGFGGGLTQAGLLLKWTLT</sequence>
<dbReference type="EMBL" id="CAJRAY010000077">
    <property type="protein sequence ID" value="CAG5090779.1"/>
    <property type="molecule type" value="Genomic_DNA"/>
</dbReference>
<dbReference type="InterPro" id="IPR004655">
    <property type="entry name" value="FabH"/>
</dbReference>
<comment type="similarity">
    <text evidence="1 9">Belongs to the thiolase-like superfamily. FabH family.</text>
</comment>
<evidence type="ECO:0000259" key="10">
    <source>
        <dbReference type="Pfam" id="PF08541"/>
    </source>
</evidence>
<keyword evidence="7 9" id="KW-0275">Fatty acid biosynthesis</keyword>
<evidence type="ECO:0000256" key="8">
    <source>
        <dbReference type="ARBA" id="ARBA00023315"/>
    </source>
</evidence>
<evidence type="ECO:0000256" key="4">
    <source>
        <dbReference type="ARBA" id="ARBA00022679"/>
    </source>
</evidence>
<dbReference type="Proteomes" id="UP000681526">
    <property type="component" value="Unassembled WGS sequence"/>
</dbReference>
<dbReference type="SUPFAM" id="SSF53901">
    <property type="entry name" value="Thiolase-like"/>
    <property type="match status" value="1"/>
</dbReference>
<dbReference type="CDD" id="cd00830">
    <property type="entry name" value="KAS_III"/>
    <property type="match status" value="1"/>
</dbReference>
<evidence type="ECO:0000313" key="12">
    <source>
        <dbReference type="EMBL" id="CAG5090779.1"/>
    </source>
</evidence>
<comment type="subunit">
    <text evidence="9">Homodimer.</text>
</comment>
<dbReference type="EC" id="2.3.1.180" evidence="9"/>
<dbReference type="RefSeq" id="WP_213485288.1">
    <property type="nucleotide sequence ID" value="NZ_CAJRAY010000077.1"/>
</dbReference>